<protein>
    <submittedName>
        <fullName evidence="2">Uncharacterized protein</fullName>
    </submittedName>
</protein>
<evidence type="ECO:0000313" key="3">
    <source>
        <dbReference type="Proteomes" id="UP001321749"/>
    </source>
</evidence>
<keyword evidence="1" id="KW-0812">Transmembrane</keyword>
<keyword evidence="3" id="KW-1185">Reference proteome</keyword>
<accession>A0AAV9HG07</accession>
<feature type="transmembrane region" description="Helical" evidence="1">
    <location>
        <begin position="26"/>
        <end position="46"/>
    </location>
</feature>
<proteinExistence type="predicted"/>
<keyword evidence="1" id="KW-0472">Membrane</keyword>
<dbReference type="AlphaFoldDB" id="A0AAV9HG07"/>
<comment type="caution">
    <text evidence="2">The sequence shown here is derived from an EMBL/GenBank/DDBJ whole genome shotgun (WGS) entry which is preliminary data.</text>
</comment>
<keyword evidence="1" id="KW-1133">Transmembrane helix</keyword>
<reference evidence="2" key="1">
    <citation type="journal article" date="2023" name="Mol. Phylogenet. Evol.">
        <title>Genome-scale phylogeny and comparative genomics of the fungal order Sordariales.</title>
        <authorList>
            <person name="Hensen N."/>
            <person name="Bonometti L."/>
            <person name="Westerberg I."/>
            <person name="Brannstrom I.O."/>
            <person name="Guillou S."/>
            <person name="Cros-Aarteil S."/>
            <person name="Calhoun S."/>
            <person name="Haridas S."/>
            <person name="Kuo A."/>
            <person name="Mondo S."/>
            <person name="Pangilinan J."/>
            <person name="Riley R."/>
            <person name="LaButti K."/>
            <person name="Andreopoulos B."/>
            <person name="Lipzen A."/>
            <person name="Chen C."/>
            <person name="Yan M."/>
            <person name="Daum C."/>
            <person name="Ng V."/>
            <person name="Clum A."/>
            <person name="Steindorff A."/>
            <person name="Ohm R.A."/>
            <person name="Martin F."/>
            <person name="Silar P."/>
            <person name="Natvig D.O."/>
            <person name="Lalanne C."/>
            <person name="Gautier V."/>
            <person name="Ament-Velasquez S.L."/>
            <person name="Kruys A."/>
            <person name="Hutchinson M.I."/>
            <person name="Powell A.J."/>
            <person name="Barry K."/>
            <person name="Miller A.N."/>
            <person name="Grigoriev I.V."/>
            <person name="Debuchy R."/>
            <person name="Gladieux P."/>
            <person name="Hiltunen Thoren M."/>
            <person name="Johannesson H."/>
        </authorList>
    </citation>
    <scope>NUCLEOTIDE SEQUENCE</scope>
    <source>
        <strain evidence="2">PSN324</strain>
    </source>
</reference>
<dbReference type="EMBL" id="MU865037">
    <property type="protein sequence ID" value="KAK4459432.1"/>
    <property type="molecule type" value="Genomic_DNA"/>
</dbReference>
<reference evidence="2" key="2">
    <citation type="submission" date="2023-06" db="EMBL/GenBank/DDBJ databases">
        <authorList>
            <consortium name="Lawrence Berkeley National Laboratory"/>
            <person name="Mondo S.J."/>
            <person name="Hensen N."/>
            <person name="Bonometti L."/>
            <person name="Westerberg I."/>
            <person name="Brannstrom I.O."/>
            <person name="Guillou S."/>
            <person name="Cros-Aarteil S."/>
            <person name="Calhoun S."/>
            <person name="Haridas S."/>
            <person name="Kuo A."/>
            <person name="Pangilinan J."/>
            <person name="Riley R."/>
            <person name="Labutti K."/>
            <person name="Andreopoulos B."/>
            <person name="Lipzen A."/>
            <person name="Chen C."/>
            <person name="Yanf M."/>
            <person name="Daum C."/>
            <person name="Ng V."/>
            <person name="Clum A."/>
            <person name="Steindorff A."/>
            <person name="Ohm R."/>
            <person name="Martin F."/>
            <person name="Silar P."/>
            <person name="Natvig D."/>
            <person name="Lalanne C."/>
            <person name="Gautier V."/>
            <person name="Ament-Velasquez S.L."/>
            <person name="Kruys A."/>
            <person name="Hutchinson M.I."/>
            <person name="Powell A.J."/>
            <person name="Barry K."/>
            <person name="Miller A.N."/>
            <person name="Grigoriev I.V."/>
            <person name="Debuchy R."/>
            <person name="Gladieux P."/>
            <person name="Thoren M.H."/>
            <person name="Johannesson H."/>
        </authorList>
    </citation>
    <scope>NUCLEOTIDE SEQUENCE</scope>
    <source>
        <strain evidence="2">PSN324</strain>
    </source>
</reference>
<organism evidence="2 3">
    <name type="scientific">Cladorrhinum samala</name>
    <dbReference type="NCBI Taxonomy" id="585594"/>
    <lineage>
        <taxon>Eukaryota</taxon>
        <taxon>Fungi</taxon>
        <taxon>Dikarya</taxon>
        <taxon>Ascomycota</taxon>
        <taxon>Pezizomycotina</taxon>
        <taxon>Sordariomycetes</taxon>
        <taxon>Sordariomycetidae</taxon>
        <taxon>Sordariales</taxon>
        <taxon>Podosporaceae</taxon>
        <taxon>Cladorrhinum</taxon>
    </lineage>
</organism>
<evidence type="ECO:0000256" key="1">
    <source>
        <dbReference type="SAM" id="Phobius"/>
    </source>
</evidence>
<name>A0AAV9HG07_9PEZI</name>
<evidence type="ECO:0000313" key="2">
    <source>
        <dbReference type="EMBL" id="KAK4459432.1"/>
    </source>
</evidence>
<gene>
    <name evidence="2" type="ORF">QBC42DRAFT_274462</name>
</gene>
<dbReference type="Proteomes" id="UP001321749">
    <property type="component" value="Unassembled WGS sequence"/>
</dbReference>
<sequence>MVFLSLPFRRLVTYKSAHATPKISTLFVYLLLFFSEWGVFCFIYFFRRGRHRTQSMSLTYLGMYARVYCGLCKGLETRVISFFFFLF</sequence>